<evidence type="ECO:0000256" key="6">
    <source>
        <dbReference type="ARBA" id="ARBA00023163"/>
    </source>
</evidence>
<dbReference type="PROSITE" id="PS50110">
    <property type="entry name" value="RESPONSE_REGULATORY"/>
    <property type="match status" value="1"/>
</dbReference>
<reference evidence="10 11" key="1">
    <citation type="submission" date="2018-01" db="EMBL/GenBank/DDBJ databases">
        <title>Whole genome sequencing of Histamine producing bacteria.</title>
        <authorList>
            <person name="Butler K."/>
        </authorList>
    </citation>
    <scope>NUCLEOTIDE SEQUENCE [LARGE SCALE GENOMIC DNA]</scope>
    <source>
        <strain evidence="10 11">JCM 12947</strain>
    </source>
</reference>
<evidence type="ECO:0000259" key="9">
    <source>
        <dbReference type="PROSITE" id="PS50110"/>
    </source>
</evidence>
<keyword evidence="11" id="KW-1185">Reference proteome</keyword>
<dbReference type="SUPFAM" id="SSF52172">
    <property type="entry name" value="CheY-like"/>
    <property type="match status" value="1"/>
</dbReference>
<dbReference type="Gene3D" id="3.40.50.300">
    <property type="entry name" value="P-loop containing nucleotide triphosphate hydrolases"/>
    <property type="match status" value="1"/>
</dbReference>
<feature type="modified residue" description="4-aspartylphosphate" evidence="7">
    <location>
        <position position="57"/>
    </location>
</feature>
<dbReference type="PANTHER" id="PTHR32071:SF29">
    <property type="entry name" value="PHOSPHOGLYCERATE TRANSPORT SYSTEM TRANSCRIPTIONAL REGULATORY PROTEIN PGTA"/>
    <property type="match status" value="1"/>
</dbReference>
<dbReference type="Pfam" id="PF00072">
    <property type="entry name" value="Response_reg"/>
    <property type="match status" value="1"/>
</dbReference>
<dbReference type="Gene3D" id="1.10.8.60">
    <property type="match status" value="1"/>
</dbReference>
<evidence type="ECO:0000256" key="4">
    <source>
        <dbReference type="ARBA" id="ARBA00023012"/>
    </source>
</evidence>
<dbReference type="PROSITE" id="PS50045">
    <property type="entry name" value="SIGMA54_INTERACT_4"/>
    <property type="match status" value="1"/>
</dbReference>
<keyword evidence="5" id="KW-0805">Transcription regulation</keyword>
<dbReference type="SUPFAM" id="SSF46689">
    <property type="entry name" value="Homeodomain-like"/>
    <property type="match status" value="1"/>
</dbReference>
<dbReference type="GO" id="GO:0005524">
    <property type="term" value="F:ATP binding"/>
    <property type="evidence" value="ECO:0007669"/>
    <property type="project" value="UniProtKB-KW"/>
</dbReference>
<protein>
    <submittedName>
        <fullName evidence="10">Two-component system response regulator</fullName>
    </submittedName>
</protein>
<dbReference type="PANTHER" id="PTHR32071">
    <property type="entry name" value="TRANSCRIPTIONAL REGULATORY PROTEIN"/>
    <property type="match status" value="1"/>
</dbReference>
<keyword evidence="6" id="KW-0804">Transcription</keyword>
<dbReference type="Pfam" id="PF02954">
    <property type="entry name" value="HTH_8"/>
    <property type="match status" value="1"/>
</dbReference>
<evidence type="ECO:0000256" key="3">
    <source>
        <dbReference type="ARBA" id="ARBA00022840"/>
    </source>
</evidence>
<dbReference type="RefSeq" id="WP_107241254.1">
    <property type="nucleotide sequence ID" value="NZ_PYMJ01000002.1"/>
</dbReference>
<dbReference type="Pfam" id="PF14532">
    <property type="entry name" value="Sigma54_activ_2"/>
    <property type="match status" value="1"/>
</dbReference>
<dbReference type="InterPro" id="IPR011006">
    <property type="entry name" value="CheY-like_superfamily"/>
</dbReference>
<keyword evidence="3" id="KW-0067">ATP-binding</keyword>
<evidence type="ECO:0000313" key="11">
    <source>
        <dbReference type="Proteomes" id="UP000240987"/>
    </source>
</evidence>
<keyword evidence="2" id="KW-0547">Nucleotide-binding</keyword>
<dbReference type="AlphaFoldDB" id="A0A2T3JP64"/>
<dbReference type="SUPFAM" id="SSF52540">
    <property type="entry name" value="P-loop containing nucleoside triphosphate hydrolases"/>
    <property type="match status" value="1"/>
</dbReference>
<organism evidence="10 11">
    <name type="scientific">Photobacterium frigidiphilum</name>
    <dbReference type="NCBI Taxonomy" id="264736"/>
    <lineage>
        <taxon>Bacteria</taxon>
        <taxon>Pseudomonadati</taxon>
        <taxon>Pseudomonadota</taxon>
        <taxon>Gammaproteobacteria</taxon>
        <taxon>Vibrionales</taxon>
        <taxon>Vibrionaceae</taxon>
        <taxon>Photobacterium</taxon>
    </lineage>
</organism>
<dbReference type="OrthoDB" id="9802186at2"/>
<dbReference type="FunFam" id="3.40.50.2300:FF:000018">
    <property type="entry name" value="DNA-binding transcriptional regulator NtrC"/>
    <property type="match status" value="1"/>
</dbReference>
<dbReference type="GO" id="GO:0006355">
    <property type="term" value="P:regulation of DNA-templated transcription"/>
    <property type="evidence" value="ECO:0007669"/>
    <property type="project" value="InterPro"/>
</dbReference>
<sequence length="427" mass="48290">MIINNDVQVLIVDDDKDVVEAYQDLLEISGYKAQATTDPTQVLAMITKNWSGVIVSDMYMPGLDGMELLAKIKDFDNELPVILITGHGDIPMAVDAVKKGAVDFLQKPLQPTELLTLLEVLLPKRKQVIDQRQSLNNTVSEVLIGDSPLTVKLREQIANIALTNKDVLIDGESGTGRRTVSKLLHHSCQLSVGPYVEIDGNEITCTPDLQRTMISVRSGSLCLTNPHKMPMEVQQWLCRFLLEQDRQGKKEVRVLAIIDGDAEKIVESEEMLPELFYFLSQIRFAVPTLRQRTSDITPIFKHYLRCSCKKLNKAVPAVDKAYINTLNRHQWSGNIHELKSVAELYAIGIVKLTGQERSKPLEQMSSPLDELVDSYEKQVIEDALYLFTGRINEVSSYLQIPRKKLYLRMKKHGLDKAEFKVRPTTEF</sequence>
<dbReference type="InterPro" id="IPR009057">
    <property type="entry name" value="Homeodomain-like_sf"/>
</dbReference>
<dbReference type="Gene3D" id="3.40.50.2300">
    <property type="match status" value="1"/>
</dbReference>
<comment type="caution">
    <text evidence="10">The sequence shown here is derived from an EMBL/GenBank/DDBJ whole genome shotgun (WGS) entry which is preliminary data.</text>
</comment>
<feature type="domain" description="Response regulatory" evidence="9">
    <location>
        <begin position="8"/>
        <end position="122"/>
    </location>
</feature>
<dbReference type="InterPro" id="IPR002078">
    <property type="entry name" value="Sigma_54_int"/>
</dbReference>
<feature type="domain" description="Sigma-54 factor interaction" evidence="8">
    <location>
        <begin position="143"/>
        <end position="347"/>
    </location>
</feature>
<evidence type="ECO:0000313" key="10">
    <source>
        <dbReference type="EMBL" id="PSU50851.1"/>
    </source>
</evidence>
<dbReference type="Gene3D" id="1.10.10.60">
    <property type="entry name" value="Homeodomain-like"/>
    <property type="match status" value="1"/>
</dbReference>
<dbReference type="InterPro" id="IPR001789">
    <property type="entry name" value="Sig_transdc_resp-reg_receiver"/>
</dbReference>
<dbReference type="Pfam" id="PF25601">
    <property type="entry name" value="AAA_lid_14"/>
    <property type="match status" value="1"/>
</dbReference>
<evidence type="ECO:0000256" key="7">
    <source>
        <dbReference type="PROSITE-ProRule" id="PRU00169"/>
    </source>
</evidence>
<dbReference type="EMBL" id="PYMJ01000002">
    <property type="protein sequence ID" value="PSU50851.1"/>
    <property type="molecule type" value="Genomic_DNA"/>
</dbReference>
<name>A0A2T3JP64_9GAMM</name>
<accession>A0A2T3JP64</accession>
<evidence type="ECO:0000256" key="2">
    <source>
        <dbReference type="ARBA" id="ARBA00022741"/>
    </source>
</evidence>
<dbReference type="SMART" id="SM00448">
    <property type="entry name" value="REC"/>
    <property type="match status" value="1"/>
</dbReference>
<dbReference type="InterPro" id="IPR002197">
    <property type="entry name" value="HTH_Fis"/>
</dbReference>
<evidence type="ECO:0000256" key="5">
    <source>
        <dbReference type="ARBA" id="ARBA00023015"/>
    </source>
</evidence>
<keyword evidence="4" id="KW-0902">Two-component regulatory system</keyword>
<dbReference type="GO" id="GO:0043565">
    <property type="term" value="F:sequence-specific DNA binding"/>
    <property type="evidence" value="ECO:0007669"/>
    <property type="project" value="InterPro"/>
</dbReference>
<dbReference type="InterPro" id="IPR027417">
    <property type="entry name" value="P-loop_NTPase"/>
</dbReference>
<evidence type="ECO:0000259" key="8">
    <source>
        <dbReference type="PROSITE" id="PS50045"/>
    </source>
</evidence>
<dbReference type="InterPro" id="IPR058031">
    <property type="entry name" value="AAA_lid_NorR"/>
</dbReference>
<keyword evidence="1 7" id="KW-0597">Phosphoprotein</keyword>
<dbReference type="GO" id="GO:0000160">
    <property type="term" value="P:phosphorelay signal transduction system"/>
    <property type="evidence" value="ECO:0007669"/>
    <property type="project" value="UniProtKB-KW"/>
</dbReference>
<gene>
    <name evidence="10" type="ORF">C9J12_02430</name>
</gene>
<dbReference type="Proteomes" id="UP000240987">
    <property type="component" value="Unassembled WGS sequence"/>
</dbReference>
<proteinExistence type="predicted"/>
<evidence type="ECO:0000256" key="1">
    <source>
        <dbReference type="ARBA" id="ARBA00022553"/>
    </source>
</evidence>